<organism evidence="1 2">
    <name type="scientific">candidate division WWE3 bacterium GW2011_GWC1_41_7</name>
    <dbReference type="NCBI Taxonomy" id="1619119"/>
    <lineage>
        <taxon>Bacteria</taxon>
        <taxon>Katanobacteria</taxon>
    </lineage>
</organism>
<protein>
    <submittedName>
        <fullName evidence="1">Uncharacterized protein</fullName>
    </submittedName>
</protein>
<gene>
    <name evidence="1" type="ORF">UU77_C0050G0003</name>
</gene>
<sequence>MENPTISDIYKILLRIEADIVSIKKTLSEHSIILNEHSRILDEHSNILQKHSKILASHTKTLNSHSKILINHSKILKEHSKKFLEHDSKFDTLQKLILDNRGKIMVLNESVIEIKGELAAFRHETNTRFEEIENKIKFLPQLQNNIDNFLTEIIEYRSEHVAIDNRLHDHRKRISDLEKKAVDFK</sequence>
<evidence type="ECO:0000313" key="1">
    <source>
        <dbReference type="EMBL" id="KKS19387.1"/>
    </source>
</evidence>
<reference evidence="1 2" key="1">
    <citation type="journal article" date="2015" name="Nature">
        <title>rRNA introns, odd ribosomes, and small enigmatic genomes across a large radiation of phyla.</title>
        <authorList>
            <person name="Brown C.T."/>
            <person name="Hug L.A."/>
            <person name="Thomas B.C."/>
            <person name="Sharon I."/>
            <person name="Castelle C.J."/>
            <person name="Singh A."/>
            <person name="Wilkins M.J."/>
            <person name="Williams K.H."/>
            <person name="Banfield J.F."/>
        </authorList>
    </citation>
    <scope>NUCLEOTIDE SEQUENCE [LARGE SCALE GENOMIC DNA]</scope>
</reference>
<dbReference type="Proteomes" id="UP000034507">
    <property type="component" value="Unassembled WGS sequence"/>
</dbReference>
<proteinExistence type="predicted"/>
<accession>A0A0G0X4T3</accession>
<dbReference type="EMBL" id="LCBX01000050">
    <property type="protein sequence ID" value="KKS19387.1"/>
    <property type="molecule type" value="Genomic_DNA"/>
</dbReference>
<comment type="caution">
    <text evidence="1">The sequence shown here is derived from an EMBL/GenBank/DDBJ whole genome shotgun (WGS) entry which is preliminary data.</text>
</comment>
<name>A0A0G0X4T3_UNCKA</name>
<dbReference type="AlphaFoldDB" id="A0A0G0X4T3"/>
<evidence type="ECO:0000313" key="2">
    <source>
        <dbReference type="Proteomes" id="UP000034507"/>
    </source>
</evidence>